<evidence type="ECO:0000313" key="3">
    <source>
        <dbReference type="EMBL" id="GAI91167.1"/>
    </source>
</evidence>
<dbReference type="Pfam" id="PF13439">
    <property type="entry name" value="Glyco_transf_4"/>
    <property type="match status" value="1"/>
</dbReference>
<feature type="non-terminal residue" evidence="3">
    <location>
        <position position="147"/>
    </location>
</feature>
<dbReference type="EMBL" id="BARW01024380">
    <property type="protein sequence ID" value="GAI91167.1"/>
    <property type="molecule type" value="Genomic_DNA"/>
</dbReference>
<feature type="domain" description="Glycosyltransferase subfamily 4-like N-terminal" evidence="2">
    <location>
        <begin position="10"/>
        <end position="50"/>
    </location>
</feature>
<dbReference type="PANTHER" id="PTHR46401">
    <property type="entry name" value="GLYCOSYLTRANSFERASE WBBK-RELATED"/>
    <property type="match status" value="1"/>
</dbReference>
<dbReference type="Gene3D" id="3.40.50.2000">
    <property type="entry name" value="Glycogen Phosphorylase B"/>
    <property type="match status" value="2"/>
</dbReference>
<protein>
    <recommendedName>
        <fullName evidence="2">Glycosyltransferase subfamily 4-like N-terminal domain-containing protein</fullName>
    </recommendedName>
</protein>
<evidence type="ECO:0000256" key="1">
    <source>
        <dbReference type="ARBA" id="ARBA00022679"/>
    </source>
</evidence>
<dbReference type="PANTHER" id="PTHR46401:SF2">
    <property type="entry name" value="GLYCOSYLTRANSFERASE WBBK-RELATED"/>
    <property type="match status" value="1"/>
</dbReference>
<dbReference type="SUPFAM" id="SSF53756">
    <property type="entry name" value="UDP-Glycosyltransferase/glycogen phosphorylase"/>
    <property type="match status" value="1"/>
</dbReference>
<gene>
    <name evidence="3" type="ORF">S12H4_40198</name>
</gene>
<dbReference type="GO" id="GO:0016757">
    <property type="term" value="F:glycosyltransferase activity"/>
    <property type="evidence" value="ECO:0007669"/>
    <property type="project" value="TreeGrafter"/>
</dbReference>
<name>X1SDS9_9ZZZZ</name>
<reference evidence="3" key="1">
    <citation type="journal article" date="2014" name="Front. Microbiol.">
        <title>High frequency of phylogenetically diverse reductive dehalogenase-homologous genes in deep subseafloor sedimentary metagenomes.</title>
        <authorList>
            <person name="Kawai M."/>
            <person name="Futagami T."/>
            <person name="Toyoda A."/>
            <person name="Takaki Y."/>
            <person name="Nishi S."/>
            <person name="Hori S."/>
            <person name="Arai W."/>
            <person name="Tsubouchi T."/>
            <person name="Morono Y."/>
            <person name="Uchiyama I."/>
            <person name="Ito T."/>
            <person name="Fujiyama A."/>
            <person name="Inagaki F."/>
            <person name="Takami H."/>
        </authorList>
    </citation>
    <scope>NUCLEOTIDE SEQUENCE</scope>
    <source>
        <strain evidence="3">Expedition CK06-06</strain>
    </source>
</reference>
<dbReference type="AlphaFoldDB" id="X1SDS9"/>
<keyword evidence="1" id="KW-0808">Transferase</keyword>
<sequence length="147" mass="16363">MPDLYKHSKLGLFESAVKNADHFIAVSESTKKDLCDIFGIPGEKVDVVHLAANSSFKPVPKSKKPKIKEQLSEMLGIKLENYLMAFSSPDRRKNILRIMQAFLSVQNQMSNNLKLVIVGSLPKNDETLNSTDFDKISDSVIVTGPLE</sequence>
<dbReference type="GO" id="GO:0009103">
    <property type="term" value="P:lipopolysaccharide biosynthetic process"/>
    <property type="evidence" value="ECO:0007669"/>
    <property type="project" value="TreeGrafter"/>
</dbReference>
<dbReference type="InterPro" id="IPR028098">
    <property type="entry name" value="Glyco_trans_4-like_N"/>
</dbReference>
<comment type="caution">
    <text evidence="3">The sequence shown here is derived from an EMBL/GenBank/DDBJ whole genome shotgun (WGS) entry which is preliminary data.</text>
</comment>
<accession>X1SDS9</accession>
<organism evidence="3">
    <name type="scientific">marine sediment metagenome</name>
    <dbReference type="NCBI Taxonomy" id="412755"/>
    <lineage>
        <taxon>unclassified sequences</taxon>
        <taxon>metagenomes</taxon>
        <taxon>ecological metagenomes</taxon>
    </lineage>
</organism>
<proteinExistence type="predicted"/>
<evidence type="ECO:0000259" key="2">
    <source>
        <dbReference type="Pfam" id="PF13439"/>
    </source>
</evidence>